<dbReference type="RefSeq" id="WP_321554350.1">
    <property type="nucleotide sequence ID" value="NZ_JAXIVU010000022.1"/>
</dbReference>
<dbReference type="Proteomes" id="UP001294570">
    <property type="component" value="Unassembled WGS sequence"/>
</dbReference>
<proteinExistence type="predicted"/>
<evidence type="ECO:0000313" key="3">
    <source>
        <dbReference type="Proteomes" id="UP001294570"/>
    </source>
</evidence>
<sequence>MSQYKFRSGSFREDSRDRFYRDLEDKLATAQRTRNKTQVKTIHAKIANRRKDVLHKSSHTLVNRCSEVYMDNISHLKPVKTTMAKSVLDAS</sequence>
<protein>
    <recommendedName>
        <fullName evidence="1">Probable transposase IS891/IS1136/IS1341 domain-containing protein</fullName>
    </recommendedName>
</protein>
<evidence type="ECO:0000259" key="1">
    <source>
        <dbReference type="Pfam" id="PF01385"/>
    </source>
</evidence>
<feature type="domain" description="Probable transposase IS891/IS1136/IS1341" evidence="1">
    <location>
        <begin position="20"/>
        <end position="74"/>
    </location>
</feature>
<dbReference type="Pfam" id="PF01385">
    <property type="entry name" value="OrfB_IS605"/>
    <property type="match status" value="1"/>
</dbReference>
<comment type="caution">
    <text evidence="2">The sequence shown here is derived from an EMBL/GenBank/DDBJ whole genome shotgun (WGS) entry which is preliminary data.</text>
</comment>
<organism evidence="2 3">
    <name type="scientific">Denitrificimonas halotolerans</name>
    <dbReference type="NCBI Taxonomy" id="3098930"/>
    <lineage>
        <taxon>Bacteria</taxon>
        <taxon>Pseudomonadati</taxon>
        <taxon>Pseudomonadota</taxon>
        <taxon>Gammaproteobacteria</taxon>
        <taxon>Pseudomonadales</taxon>
        <taxon>Pseudomonadaceae</taxon>
        <taxon>Denitrificimonas</taxon>
    </lineage>
</organism>
<dbReference type="EMBL" id="JAXIVU010000022">
    <property type="protein sequence ID" value="MDY7220267.1"/>
    <property type="molecule type" value="Genomic_DNA"/>
</dbReference>
<keyword evidence="3" id="KW-1185">Reference proteome</keyword>
<reference evidence="2 3" key="1">
    <citation type="submission" date="2023-12" db="EMBL/GenBank/DDBJ databases">
        <title>Denitrificimonas halotolerans sp. nov.,a novel species isolated from landfill leachate.</title>
        <authorList>
            <person name="Wang S."/>
        </authorList>
    </citation>
    <scope>NUCLEOTIDE SEQUENCE [LARGE SCALE GENOMIC DNA]</scope>
    <source>
        <strain evidence="2 3">JX-1</strain>
    </source>
</reference>
<dbReference type="InterPro" id="IPR001959">
    <property type="entry name" value="Transposase"/>
</dbReference>
<name>A0ABU5GTF2_9GAMM</name>
<evidence type="ECO:0000313" key="2">
    <source>
        <dbReference type="EMBL" id="MDY7220267.1"/>
    </source>
</evidence>
<gene>
    <name evidence="2" type="ORF">TOI97_11910</name>
</gene>
<accession>A0ABU5GTF2</accession>